<proteinExistence type="predicted"/>
<sequence>MAFPHHYVSISDLIPCGYKSEHEDFKELDEDKQDDLQIFIQFDKIYYDIMVDMYNNPQLICPGDQEDVECMLRLALYLMIDDRFLMRIVSRWVALANTEISGLEELGPYIAKIRAISYLQAIVRYKYMKKQLAVVRIQALARSKYIKRRFEAIRDSFPYRRAMTTGKCDGCDSFEQTFPRYFWQDLVMNPLRHMQVCPNCDKYFHNMITDTIYRNSSTAFPPRVINEEWANRRHWITRRDGSIEEWKVEKDIQKGGSLHLYLNEECIENELHIRMTNQDDSMNPDDVRYKRIPVSQLLRLNQIEQPLIITLVRIKDWMKQRVIRAYQISILASACLVRRPNIELWINGERVEN</sequence>
<name>A0A5J6VID7_9VIRU</name>
<reference evidence="1" key="1">
    <citation type="journal article" date="2019" name="Philos. Trans. R. Soc. Lond., B, Biol. Sci.">
        <title>Targeted metagenomic recovery of four divergent viruses reveals shared and distinctive characteristics of giant viruses of marine eukaryotes.</title>
        <authorList>
            <person name="Needham D.M."/>
            <person name="Poirier C."/>
            <person name="Hehenberger E."/>
            <person name="Jimenez V."/>
            <person name="Swalwell J.E."/>
            <person name="Santoro A.E."/>
            <person name="Worden A.Z."/>
        </authorList>
    </citation>
    <scope>NUCLEOTIDE SEQUENCE</scope>
    <source>
        <strain evidence="1">OPacV-662</strain>
    </source>
</reference>
<organism evidence="1">
    <name type="scientific">Megaviridae environmental sample</name>
    <dbReference type="NCBI Taxonomy" id="1737588"/>
    <lineage>
        <taxon>Viruses</taxon>
        <taxon>Varidnaviria</taxon>
        <taxon>Bamfordvirae</taxon>
        <taxon>Nucleocytoviricota</taxon>
        <taxon>Megaviricetes</taxon>
        <taxon>Imitervirales</taxon>
        <taxon>Mimiviridae</taxon>
        <taxon>environmental samples</taxon>
    </lineage>
</organism>
<protein>
    <submittedName>
        <fullName evidence="1">Uncharacterized protein</fullName>
    </submittedName>
</protein>
<dbReference type="EMBL" id="MN448268">
    <property type="protein sequence ID" value="QFG73694.1"/>
    <property type="molecule type" value="Genomic_DNA"/>
</dbReference>
<accession>A0A5J6VID7</accession>
<evidence type="ECO:0000313" key="1">
    <source>
        <dbReference type="EMBL" id="QFG73694.1"/>
    </source>
</evidence>
<dbReference type="PROSITE" id="PS50096">
    <property type="entry name" value="IQ"/>
    <property type="match status" value="1"/>
</dbReference>